<protein>
    <submittedName>
        <fullName evidence="2">Uncharacterized protein</fullName>
    </submittedName>
</protein>
<dbReference type="AlphaFoldDB" id="A0A914DDI1"/>
<proteinExistence type="predicted"/>
<sequence length="113" mass="13673">MKEKMSAFKRTEDMVIEYGPNCWDIGNNKYAYIYDKQELKDHIMNLNFEEAIDSGFKEYSQMVRELLHLCLRERSNRANIEDLLNCELYKNFKNETVDLMSIHKWFVYSQMSH</sequence>
<accession>A0A914DDI1</accession>
<name>A0A914DDI1_9BILA</name>
<dbReference type="WBParaSite" id="ACRNAN_scaffold23986.g25089.t1">
    <property type="protein sequence ID" value="ACRNAN_scaffold23986.g25089.t1"/>
    <property type="gene ID" value="ACRNAN_scaffold23986.g25089"/>
</dbReference>
<keyword evidence="1" id="KW-1185">Reference proteome</keyword>
<dbReference type="Proteomes" id="UP000887540">
    <property type="component" value="Unplaced"/>
</dbReference>
<evidence type="ECO:0000313" key="1">
    <source>
        <dbReference type="Proteomes" id="UP000887540"/>
    </source>
</evidence>
<organism evidence="1 2">
    <name type="scientific">Acrobeloides nanus</name>
    <dbReference type="NCBI Taxonomy" id="290746"/>
    <lineage>
        <taxon>Eukaryota</taxon>
        <taxon>Metazoa</taxon>
        <taxon>Ecdysozoa</taxon>
        <taxon>Nematoda</taxon>
        <taxon>Chromadorea</taxon>
        <taxon>Rhabditida</taxon>
        <taxon>Tylenchina</taxon>
        <taxon>Cephalobomorpha</taxon>
        <taxon>Cephaloboidea</taxon>
        <taxon>Cephalobidae</taxon>
        <taxon>Acrobeloides</taxon>
    </lineage>
</organism>
<evidence type="ECO:0000313" key="2">
    <source>
        <dbReference type="WBParaSite" id="ACRNAN_scaffold23986.g25089.t1"/>
    </source>
</evidence>
<reference evidence="2" key="1">
    <citation type="submission" date="2022-11" db="UniProtKB">
        <authorList>
            <consortium name="WormBaseParasite"/>
        </authorList>
    </citation>
    <scope>IDENTIFICATION</scope>
</reference>